<dbReference type="RefSeq" id="WP_231442950.1">
    <property type="nucleotide sequence ID" value="NZ_JAJOMB010000008.1"/>
</dbReference>
<dbReference type="PANTHER" id="PTHR43434">
    <property type="entry name" value="PHOSPHOGLYCOLATE PHOSPHATASE"/>
    <property type="match status" value="1"/>
</dbReference>
<dbReference type="SUPFAM" id="SSF56784">
    <property type="entry name" value="HAD-like"/>
    <property type="match status" value="1"/>
</dbReference>
<dbReference type="EMBL" id="JAJOMB010000008">
    <property type="protein sequence ID" value="MCD5312584.1"/>
    <property type="molecule type" value="Genomic_DNA"/>
</dbReference>
<name>A0A9X1NEW5_9ACTN</name>
<keyword evidence="1" id="KW-0378">Hydrolase</keyword>
<dbReference type="GO" id="GO:0005829">
    <property type="term" value="C:cytosol"/>
    <property type="evidence" value="ECO:0007669"/>
    <property type="project" value="TreeGrafter"/>
</dbReference>
<comment type="caution">
    <text evidence="1">The sequence shown here is derived from an EMBL/GenBank/DDBJ whole genome shotgun (WGS) entry which is preliminary data.</text>
</comment>
<sequence length="223" mass="23106">MPTHELVVGFDLDMTLVDSADGIVATLAQAHQQVTGGRSDVLVNRERAWPLMGYPLEGIIAELMPGVDVELIATTYRALYPTTGLHRNTLLPGVHEAFAAIREAGGRVLVISAKSEPAVHIVLGALGLLEDKYRPDLIAGGRFGTAKGELLEVEGAGVYVGDHIGDVAAARFAGATSVGVSTGPQSAAELTAAGADVVLDDLLGFPGWLSAHLAGLSRSHVGN</sequence>
<dbReference type="Gene3D" id="3.40.50.1000">
    <property type="entry name" value="HAD superfamily/HAD-like"/>
    <property type="match status" value="1"/>
</dbReference>
<dbReference type="PANTHER" id="PTHR43434:SF24">
    <property type="entry name" value="HYDROLASE-RELATED"/>
    <property type="match status" value="1"/>
</dbReference>
<dbReference type="GO" id="GO:0006281">
    <property type="term" value="P:DNA repair"/>
    <property type="evidence" value="ECO:0007669"/>
    <property type="project" value="TreeGrafter"/>
</dbReference>
<organism evidence="1 2">
    <name type="scientific">Kineosporia babensis</name>
    <dbReference type="NCBI Taxonomy" id="499548"/>
    <lineage>
        <taxon>Bacteria</taxon>
        <taxon>Bacillati</taxon>
        <taxon>Actinomycetota</taxon>
        <taxon>Actinomycetes</taxon>
        <taxon>Kineosporiales</taxon>
        <taxon>Kineosporiaceae</taxon>
        <taxon>Kineosporia</taxon>
    </lineage>
</organism>
<dbReference type="InterPro" id="IPR036412">
    <property type="entry name" value="HAD-like_sf"/>
</dbReference>
<accession>A0A9X1NEW5</accession>
<dbReference type="Pfam" id="PF12710">
    <property type="entry name" value="HAD"/>
    <property type="match status" value="1"/>
</dbReference>
<dbReference type="InterPro" id="IPR023198">
    <property type="entry name" value="PGP-like_dom2"/>
</dbReference>
<protein>
    <submittedName>
        <fullName evidence="1">HAD family hydrolase</fullName>
    </submittedName>
</protein>
<keyword evidence="2" id="KW-1185">Reference proteome</keyword>
<dbReference type="SFLD" id="SFLDG01129">
    <property type="entry name" value="C1.5:_HAD__Beta-PGM__Phosphata"/>
    <property type="match status" value="1"/>
</dbReference>
<proteinExistence type="predicted"/>
<dbReference type="InterPro" id="IPR050155">
    <property type="entry name" value="HAD-like_hydrolase_sf"/>
</dbReference>
<dbReference type="AlphaFoldDB" id="A0A9X1NEW5"/>
<dbReference type="InterPro" id="IPR023214">
    <property type="entry name" value="HAD_sf"/>
</dbReference>
<gene>
    <name evidence="1" type="ORF">LR394_16880</name>
</gene>
<dbReference type="Gene3D" id="1.10.150.240">
    <property type="entry name" value="Putative phosphatase, domain 2"/>
    <property type="match status" value="1"/>
</dbReference>
<evidence type="ECO:0000313" key="2">
    <source>
        <dbReference type="Proteomes" id="UP001138997"/>
    </source>
</evidence>
<reference evidence="1" key="1">
    <citation type="submission" date="2021-11" db="EMBL/GenBank/DDBJ databases">
        <title>Streptomyces corallinus and Kineosporia corallina sp. nov., two new coral-derived marine actinobacteria.</title>
        <authorList>
            <person name="Buangrab K."/>
            <person name="Sutthacheep M."/>
            <person name="Yeemin T."/>
            <person name="Harunari E."/>
            <person name="Igarashi Y."/>
            <person name="Sripreechasak P."/>
            <person name="Kanchanasin P."/>
            <person name="Tanasupawat S."/>
            <person name="Phongsopitanun W."/>
        </authorList>
    </citation>
    <scope>NUCLEOTIDE SEQUENCE</scope>
    <source>
        <strain evidence="1">JCM 31032</strain>
    </source>
</reference>
<evidence type="ECO:0000313" key="1">
    <source>
        <dbReference type="EMBL" id="MCD5312584.1"/>
    </source>
</evidence>
<dbReference type="Proteomes" id="UP001138997">
    <property type="component" value="Unassembled WGS sequence"/>
</dbReference>
<dbReference type="GO" id="GO:0008967">
    <property type="term" value="F:phosphoglycolate phosphatase activity"/>
    <property type="evidence" value="ECO:0007669"/>
    <property type="project" value="TreeGrafter"/>
</dbReference>
<dbReference type="SFLD" id="SFLDS00003">
    <property type="entry name" value="Haloacid_Dehalogenase"/>
    <property type="match status" value="1"/>
</dbReference>